<comment type="caution">
    <text evidence="13">Lacks conserved residue(s) required for the propagation of feature annotation.</text>
</comment>
<dbReference type="EMBL" id="NJGU01000001">
    <property type="protein sequence ID" value="OWY30949.1"/>
    <property type="molecule type" value="Genomic_DNA"/>
</dbReference>
<keyword evidence="10 13" id="KW-0472">Membrane</keyword>
<keyword evidence="18" id="KW-1185">Reference proteome</keyword>
<evidence type="ECO:0000256" key="6">
    <source>
        <dbReference type="ARBA" id="ARBA00022692"/>
    </source>
</evidence>
<evidence type="ECO:0000256" key="14">
    <source>
        <dbReference type="SAM" id="MobiDB-lite"/>
    </source>
</evidence>
<keyword evidence="16" id="KW-0282">Flagellum</keyword>
<dbReference type="PANTHER" id="PTHR30531:SF12">
    <property type="entry name" value="FLAGELLAR BIOSYNTHETIC PROTEIN FLHB"/>
    <property type="match status" value="1"/>
</dbReference>
<proteinExistence type="inferred from homology"/>
<reference evidence="16 17" key="1">
    <citation type="submission" date="2017-06" db="EMBL/GenBank/DDBJ databases">
        <title>Herbaspirillum phytohormonus sp. nov., isolated from the root nodule of Robinia pseudoacacia in lead-zinc mine.</title>
        <authorList>
            <person name="Fan M."/>
            <person name="Lin Y."/>
        </authorList>
    </citation>
    <scope>NUCLEOTIDE SEQUENCE [LARGE SCALE GENOMIC DNA]</scope>
    <source>
        <strain evidence="16 17">HZ10</strain>
    </source>
</reference>
<reference evidence="15 18" key="2">
    <citation type="journal article" date="2020" name="Front. Plant Sci.">
        <title>Isolation of Rhizosphere Bacteria That Improve Quality and Water Stress Tolerance in Greenhouse Ornamentals.</title>
        <authorList>
            <person name="Nordstedt N.P."/>
            <person name="Jones M.L."/>
        </authorList>
    </citation>
    <scope>NUCLEOTIDE SEQUENCE [LARGE SCALE GENOMIC DNA]</scope>
    <source>
        <strain evidence="15 18">C6C2</strain>
    </source>
</reference>
<feature type="region of interest" description="Disordered" evidence="14">
    <location>
        <begin position="359"/>
        <end position="391"/>
    </location>
</feature>
<dbReference type="Gene3D" id="6.10.250.2080">
    <property type="match status" value="1"/>
</dbReference>
<organism evidence="16 17">
    <name type="scientific">Herbaspirillum robiniae</name>
    <dbReference type="NCBI Taxonomy" id="2014887"/>
    <lineage>
        <taxon>Bacteria</taxon>
        <taxon>Pseudomonadati</taxon>
        <taxon>Pseudomonadota</taxon>
        <taxon>Betaproteobacteria</taxon>
        <taxon>Burkholderiales</taxon>
        <taxon>Oxalobacteraceae</taxon>
        <taxon>Herbaspirillum</taxon>
    </lineage>
</organism>
<dbReference type="Pfam" id="PF01312">
    <property type="entry name" value="Bac_export_2"/>
    <property type="match status" value="1"/>
</dbReference>
<dbReference type="RefSeq" id="WP_079215268.1">
    <property type="nucleotide sequence ID" value="NZ_CP018845.1"/>
</dbReference>
<dbReference type="SUPFAM" id="SSF160544">
    <property type="entry name" value="EscU C-terminal domain-like"/>
    <property type="match status" value="1"/>
</dbReference>
<evidence type="ECO:0000256" key="10">
    <source>
        <dbReference type="ARBA" id="ARBA00023136"/>
    </source>
</evidence>
<dbReference type="OrthoDB" id="9807950at2"/>
<dbReference type="InterPro" id="IPR006136">
    <property type="entry name" value="FlhB"/>
</dbReference>
<dbReference type="Proteomes" id="UP000536746">
    <property type="component" value="Unassembled WGS sequence"/>
</dbReference>
<evidence type="ECO:0000256" key="2">
    <source>
        <dbReference type="ARBA" id="ARBA00010690"/>
    </source>
</evidence>
<evidence type="ECO:0000256" key="4">
    <source>
        <dbReference type="ARBA" id="ARBA00022448"/>
    </source>
</evidence>
<sequence>MADDSDMERTEPATSKRLSRAREQGDVPRSREMATCVMLLIGGSCVWTFSGPLVTSLNRVMVAVLSFERAAAYDPVVLFNMLSAHFMEVAVAIIPLAFMMTLAAMASPLILGGWLFNVDSLAPKFSKLNPISGITNMFSINSLAELVKAVLKTVLVGTVAWLAIMSQIDAVMGLGVESLKTSSSHSAYLLWVTFIMMVSPLILIAVMDVPYQIWNYGRKLRMTREEVKQEHKESEGDPHIKGKIRAMQRAMARRRMMAEVPTADVVVTNPTHYAVALKYTEGKMGAPKVVAKGFDDIAAKIREVARENKVPLLEAPPLARALHTHTEIGDEIPEALYTAVAEVLAYVFQLRTYGQFGGNRPVEPTELNVPKELDPVTATKKPRGPQRRTMQ</sequence>
<comment type="caution">
    <text evidence="16">The sequence shown here is derived from an EMBL/GenBank/DDBJ whole genome shotgun (WGS) entry which is preliminary data.</text>
</comment>
<dbReference type="Proteomes" id="UP000197596">
    <property type="component" value="Unassembled WGS sequence"/>
</dbReference>
<dbReference type="Gene3D" id="3.40.1690.10">
    <property type="entry name" value="secretion proteins EscU"/>
    <property type="match status" value="1"/>
</dbReference>
<comment type="function">
    <text evidence="12 13">Required for formation of the rod structure in the basal body of the flagellar apparatus. Together with FliI and FliH, may constitute the export apparatus of flagellin.</text>
</comment>
<dbReference type="InterPro" id="IPR006135">
    <property type="entry name" value="T3SS_substrate_exporter"/>
</dbReference>
<dbReference type="NCBIfam" id="TIGR00328">
    <property type="entry name" value="flhB"/>
    <property type="match status" value="1"/>
</dbReference>
<evidence type="ECO:0000256" key="3">
    <source>
        <dbReference type="ARBA" id="ARBA00021622"/>
    </source>
</evidence>
<keyword evidence="16" id="KW-0969">Cilium</keyword>
<evidence type="ECO:0000256" key="11">
    <source>
        <dbReference type="ARBA" id="ARBA00023225"/>
    </source>
</evidence>
<feature type="transmembrane region" description="Helical" evidence="13">
    <location>
        <begin position="188"/>
        <end position="214"/>
    </location>
</feature>
<evidence type="ECO:0000256" key="9">
    <source>
        <dbReference type="ARBA" id="ARBA00022989"/>
    </source>
</evidence>
<name>A0A246WV49_9BURK</name>
<dbReference type="InterPro" id="IPR029025">
    <property type="entry name" value="T3SS_substrate_exporter_C"/>
</dbReference>
<comment type="similarity">
    <text evidence="2 13">Belongs to the type III secretion exporter family.</text>
</comment>
<dbReference type="GO" id="GO:0009306">
    <property type="term" value="P:protein secretion"/>
    <property type="evidence" value="ECO:0007669"/>
    <property type="project" value="InterPro"/>
</dbReference>
<evidence type="ECO:0000256" key="1">
    <source>
        <dbReference type="ARBA" id="ARBA00004651"/>
    </source>
</evidence>
<keyword evidence="5 13" id="KW-1003">Cell membrane</keyword>
<feature type="compositionally biased region" description="Basic residues" evidence="14">
    <location>
        <begin position="380"/>
        <end position="391"/>
    </location>
</feature>
<gene>
    <name evidence="13 15" type="primary">flhB</name>
    <name evidence="16" type="ORF">CEJ42_02435</name>
    <name evidence="15" type="ORF">HNO84_01255</name>
</gene>
<evidence type="ECO:0000313" key="15">
    <source>
        <dbReference type="EMBL" id="NUU00212.1"/>
    </source>
</evidence>
<evidence type="ECO:0000256" key="13">
    <source>
        <dbReference type="RuleBase" id="RU364091"/>
    </source>
</evidence>
<dbReference type="PRINTS" id="PR00950">
    <property type="entry name" value="TYPE3IMSPROT"/>
</dbReference>
<evidence type="ECO:0000256" key="5">
    <source>
        <dbReference type="ARBA" id="ARBA00022475"/>
    </source>
</evidence>
<keyword evidence="9 13" id="KW-1133">Transmembrane helix</keyword>
<evidence type="ECO:0000313" key="16">
    <source>
        <dbReference type="EMBL" id="OWY30949.1"/>
    </source>
</evidence>
<evidence type="ECO:0000313" key="18">
    <source>
        <dbReference type="Proteomes" id="UP000536746"/>
    </source>
</evidence>
<dbReference type="GO" id="GO:0044780">
    <property type="term" value="P:bacterial-type flagellum assembly"/>
    <property type="evidence" value="ECO:0007669"/>
    <property type="project" value="InterPro"/>
</dbReference>
<keyword evidence="16" id="KW-0966">Cell projection</keyword>
<keyword evidence="8 13" id="KW-0653">Protein transport</keyword>
<feature type="transmembrane region" description="Helical" evidence="13">
    <location>
        <begin position="89"/>
        <end position="116"/>
    </location>
</feature>
<dbReference type="FunFam" id="3.40.1690.10:FF:000001">
    <property type="entry name" value="Flagellar biosynthetic protein FlhB"/>
    <property type="match status" value="1"/>
</dbReference>
<keyword evidence="11 13" id="KW-1006">Bacterial flagellum protein export</keyword>
<comment type="subcellular location">
    <subcellularLocation>
        <location evidence="1">Cell membrane</location>
        <topology evidence="1">Multi-pass membrane protein</topology>
    </subcellularLocation>
</comment>
<evidence type="ECO:0000256" key="7">
    <source>
        <dbReference type="ARBA" id="ARBA00022795"/>
    </source>
</evidence>
<evidence type="ECO:0000256" key="12">
    <source>
        <dbReference type="ARBA" id="ARBA00025078"/>
    </source>
</evidence>
<keyword evidence="6 13" id="KW-0812">Transmembrane</keyword>
<keyword evidence="7 13" id="KW-1005">Bacterial flagellum biogenesis</keyword>
<dbReference type="AlphaFoldDB" id="A0A246WV49"/>
<evidence type="ECO:0000256" key="8">
    <source>
        <dbReference type="ARBA" id="ARBA00022927"/>
    </source>
</evidence>
<feature type="region of interest" description="Disordered" evidence="14">
    <location>
        <begin position="1"/>
        <end position="27"/>
    </location>
</feature>
<dbReference type="PANTHER" id="PTHR30531">
    <property type="entry name" value="FLAGELLAR BIOSYNTHETIC PROTEIN FLHB"/>
    <property type="match status" value="1"/>
</dbReference>
<keyword evidence="4 13" id="KW-0813">Transport</keyword>
<dbReference type="EMBL" id="JABFMT010000001">
    <property type="protein sequence ID" value="NUU00212.1"/>
    <property type="molecule type" value="Genomic_DNA"/>
</dbReference>
<feature type="transmembrane region" description="Helical" evidence="13">
    <location>
        <begin position="149"/>
        <end position="168"/>
    </location>
</feature>
<evidence type="ECO:0000313" key="17">
    <source>
        <dbReference type="Proteomes" id="UP000197596"/>
    </source>
</evidence>
<accession>A0A246WV49</accession>
<protein>
    <recommendedName>
        <fullName evidence="3 13">Flagellar biosynthetic protein FlhB</fullName>
    </recommendedName>
</protein>
<dbReference type="GO" id="GO:0005886">
    <property type="term" value="C:plasma membrane"/>
    <property type="evidence" value="ECO:0007669"/>
    <property type="project" value="UniProtKB-SubCell"/>
</dbReference>